<proteinExistence type="predicted"/>
<dbReference type="KEGG" id="carl:PXC00_05830"/>
<dbReference type="EMBL" id="CP135996">
    <property type="protein sequence ID" value="WOC33385.1"/>
    <property type="molecule type" value="Genomic_DNA"/>
</dbReference>
<reference evidence="3" key="3">
    <citation type="submission" date="2024-06" db="EMBL/GenBank/DDBJ databases">
        <authorList>
            <person name="Zeng C."/>
        </authorList>
    </citation>
    <scope>NUCLEOTIDE SEQUENCE [LARGE SCALE GENOMIC DNA]</scope>
    <source>
        <strain evidence="3">ZCY20-5</strain>
    </source>
</reference>
<reference evidence="2 3" key="1">
    <citation type="submission" date="2024-06" db="EMBL/GenBank/DDBJ databases">
        <title>Caproicibacterium argilliputei sp. nov, a novel caproic acid producing anaerobic bacterium isolated from pit mud.</title>
        <authorList>
            <person name="Xia S."/>
        </authorList>
    </citation>
    <scope>NUCLEOTIDE SEQUENCE [LARGE SCALE GENOMIC DNA]</scope>
    <source>
        <strain evidence="2 3">ZCY20-5</strain>
    </source>
</reference>
<organism evidence="2 3">
    <name type="scientific">Caproicibacterium argilliputei</name>
    <dbReference type="NCBI Taxonomy" id="3030016"/>
    <lineage>
        <taxon>Bacteria</taxon>
        <taxon>Bacillati</taxon>
        <taxon>Bacillota</taxon>
        <taxon>Clostridia</taxon>
        <taxon>Eubacteriales</taxon>
        <taxon>Oscillospiraceae</taxon>
        <taxon>Caproicibacterium</taxon>
    </lineage>
</organism>
<dbReference type="RefSeq" id="WP_275845783.1">
    <property type="nucleotide sequence ID" value="NZ_CP135996.1"/>
</dbReference>
<protein>
    <submittedName>
        <fullName evidence="2">Uncharacterized protein</fullName>
    </submittedName>
</protein>
<accession>A0AA97DD85</accession>
<evidence type="ECO:0000256" key="1">
    <source>
        <dbReference type="SAM" id="Phobius"/>
    </source>
</evidence>
<keyword evidence="1" id="KW-0472">Membrane</keyword>
<keyword evidence="1" id="KW-1133">Transmembrane helix</keyword>
<reference evidence="3" key="2">
    <citation type="submission" date="2024-06" db="EMBL/GenBank/DDBJ databases">
        <title>Caproicibacterium argilliputei sp. nov, a novel caproic acid producing anaerobic bacterium isolated from pit mud.</title>
        <authorList>
            <person name="Zeng C."/>
        </authorList>
    </citation>
    <scope>NUCLEOTIDE SEQUENCE [LARGE SCALE GENOMIC DNA]</scope>
    <source>
        <strain evidence="3">ZCY20-5</strain>
    </source>
</reference>
<feature type="transmembrane region" description="Helical" evidence="1">
    <location>
        <begin position="9"/>
        <end position="28"/>
    </location>
</feature>
<gene>
    <name evidence="2" type="ORF">PXC00_05830</name>
</gene>
<keyword evidence="1" id="KW-0812">Transmembrane</keyword>
<evidence type="ECO:0000313" key="2">
    <source>
        <dbReference type="EMBL" id="WOC33385.1"/>
    </source>
</evidence>
<sequence>MKTVFFDTLWYYAVGLPLCFLFGTVLLLKAKLGQLSLLHGARQQI</sequence>
<dbReference type="AlphaFoldDB" id="A0AA97DD85"/>
<name>A0AA97DD85_9FIRM</name>
<keyword evidence="3" id="KW-1185">Reference proteome</keyword>
<dbReference type="Proteomes" id="UP001300604">
    <property type="component" value="Chromosome"/>
</dbReference>
<evidence type="ECO:0000313" key="3">
    <source>
        <dbReference type="Proteomes" id="UP001300604"/>
    </source>
</evidence>